<organism evidence="1 2">
    <name type="scientific">Coffea canephora</name>
    <name type="common">Robusta coffee</name>
    <dbReference type="NCBI Taxonomy" id="49390"/>
    <lineage>
        <taxon>Eukaryota</taxon>
        <taxon>Viridiplantae</taxon>
        <taxon>Streptophyta</taxon>
        <taxon>Embryophyta</taxon>
        <taxon>Tracheophyta</taxon>
        <taxon>Spermatophyta</taxon>
        <taxon>Magnoliopsida</taxon>
        <taxon>eudicotyledons</taxon>
        <taxon>Gunneridae</taxon>
        <taxon>Pentapetalae</taxon>
        <taxon>asterids</taxon>
        <taxon>lamiids</taxon>
        <taxon>Gentianales</taxon>
        <taxon>Rubiaceae</taxon>
        <taxon>Ixoroideae</taxon>
        <taxon>Gardenieae complex</taxon>
        <taxon>Bertiereae - Coffeeae clade</taxon>
        <taxon>Coffeeae</taxon>
        <taxon>Coffea</taxon>
    </lineage>
</organism>
<evidence type="ECO:0000313" key="1">
    <source>
        <dbReference type="EMBL" id="CDO98759.1"/>
    </source>
</evidence>
<dbReference type="AlphaFoldDB" id="A0A068TS42"/>
<dbReference type="EMBL" id="HG739087">
    <property type="protein sequence ID" value="CDO98759.1"/>
    <property type="molecule type" value="Genomic_DNA"/>
</dbReference>
<dbReference type="Gramene" id="CDO98759">
    <property type="protein sequence ID" value="CDO98759"/>
    <property type="gene ID" value="GSCOC_T00025672001"/>
</dbReference>
<accession>A0A068TS42</accession>
<dbReference type="InParanoid" id="A0A068TS42"/>
<evidence type="ECO:0000313" key="2">
    <source>
        <dbReference type="Proteomes" id="UP000295252"/>
    </source>
</evidence>
<proteinExistence type="predicted"/>
<keyword evidence="2" id="KW-1185">Reference proteome</keyword>
<gene>
    <name evidence="1" type="ORF">GSCOC_T00025672001</name>
</gene>
<sequence length="68" mass="7452">MDCCENVYCMWFIVRPLLSFVLNAGGRFWILVASSSLSNPSSAKLTTSTGFLFIVMTAKFNPILRGGA</sequence>
<dbReference type="Proteomes" id="UP000295252">
    <property type="component" value="Chromosome V"/>
</dbReference>
<protein>
    <submittedName>
        <fullName evidence="1">Uncharacterized protein</fullName>
    </submittedName>
</protein>
<reference evidence="2" key="1">
    <citation type="journal article" date="2014" name="Science">
        <title>The coffee genome provides insight into the convergent evolution of caffeine biosynthesis.</title>
        <authorList>
            <person name="Denoeud F."/>
            <person name="Carretero-Paulet L."/>
            <person name="Dereeper A."/>
            <person name="Droc G."/>
            <person name="Guyot R."/>
            <person name="Pietrella M."/>
            <person name="Zheng C."/>
            <person name="Alberti A."/>
            <person name="Anthony F."/>
            <person name="Aprea G."/>
            <person name="Aury J.M."/>
            <person name="Bento P."/>
            <person name="Bernard M."/>
            <person name="Bocs S."/>
            <person name="Campa C."/>
            <person name="Cenci A."/>
            <person name="Combes M.C."/>
            <person name="Crouzillat D."/>
            <person name="Da Silva C."/>
            <person name="Daddiego L."/>
            <person name="De Bellis F."/>
            <person name="Dussert S."/>
            <person name="Garsmeur O."/>
            <person name="Gayraud T."/>
            <person name="Guignon V."/>
            <person name="Jahn K."/>
            <person name="Jamilloux V."/>
            <person name="Joet T."/>
            <person name="Labadie K."/>
            <person name="Lan T."/>
            <person name="Leclercq J."/>
            <person name="Lepelley M."/>
            <person name="Leroy T."/>
            <person name="Li L.T."/>
            <person name="Librado P."/>
            <person name="Lopez L."/>
            <person name="Munoz A."/>
            <person name="Noel B."/>
            <person name="Pallavicini A."/>
            <person name="Perrotta G."/>
            <person name="Poncet V."/>
            <person name="Pot D."/>
            <person name="Priyono X."/>
            <person name="Rigoreau M."/>
            <person name="Rouard M."/>
            <person name="Rozas J."/>
            <person name="Tranchant-Dubreuil C."/>
            <person name="VanBuren R."/>
            <person name="Zhang Q."/>
            <person name="Andrade A.C."/>
            <person name="Argout X."/>
            <person name="Bertrand B."/>
            <person name="de Kochko A."/>
            <person name="Graziosi G."/>
            <person name="Henry R.J."/>
            <person name="Jayarama X."/>
            <person name="Ming R."/>
            <person name="Nagai C."/>
            <person name="Rounsley S."/>
            <person name="Sankoff D."/>
            <person name="Giuliano G."/>
            <person name="Albert V.A."/>
            <person name="Wincker P."/>
            <person name="Lashermes P."/>
        </authorList>
    </citation>
    <scope>NUCLEOTIDE SEQUENCE [LARGE SCALE GENOMIC DNA]</scope>
    <source>
        <strain evidence="2">cv. DH200-94</strain>
    </source>
</reference>
<name>A0A068TS42_COFCA</name>